<dbReference type="Pfam" id="PF22564">
    <property type="entry name" value="HAAS"/>
    <property type="match status" value="1"/>
</dbReference>
<dbReference type="RefSeq" id="WP_058949077.1">
    <property type="nucleotide sequence ID" value="NZ_BBXV01000002.1"/>
</dbReference>
<keyword evidence="1" id="KW-0812">Transmembrane</keyword>
<accession>A0A0U9H1N4</accession>
<feature type="transmembrane region" description="Helical" evidence="1">
    <location>
        <begin position="82"/>
        <end position="107"/>
    </location>
</feature>
<dbReference type="EMBL" id="BBXV01000002">
    <property type="protein sequence ID" value="GAQ16203.1"/>
    <property type="molecule type" value="Genomic_DNA"/>
</dbReference>
<dbReference type="OrthoDB" id="116789at2"/>
<dbReference type="Proteomes" id="UP000052946">
    <property type="component" value="Unassembled WGS sequence"/>
</dbReference>
<reference evidence="3" key="1">
    <citation type="submission" date="2015-07" db="EMBL/GenBank/DDBJ databases">
        <title>Draft Genome Sequence of Oceanobacillus picturae Heshi-B3 that Was Isolated from Fermented Rice Bran with Aging Salted Mackerel, Which Was Named Heshiko as Traditional Fermented Seafood in Japan.</title>
        <authorList>
            <person name="Akuzawa S."/>
            <person name="Nakagawa J."/>
            <person name="Kanekatsu T."/>
            <person name="Kanesaki Y."/>
            <person name="Suzuki T."/>
        </authorList>
    </citation>
    <scope>NUCLEOTIDE SEQUENCE [LARGE SCALE GENOMIC DNA]</scope>
    <source>
        <strain evidence="3">Heshi-B3</strain>
    </source>
</reference>
<evidence type="ECO:0000313" key="2">
    <source>
        <dbReference type="EMBL" id="GAQ16203.1"/>
    </source>
</evidence>
<dbReference type="AlphaFoldDB" id="A0A0U9H1N4"/>
<keyword evidence="1" id="KW-0472">Membrane</keyword>
<protein>
    <submittedName>
        <fullName evidence="2">Membrane protein</fullName>
    </submittedName>
</protein>
<feature type="transmembrane region" description="Helical" evidence="1">
    <location>
        <begin position="308"/>
        <end position="329"/>
    </location>
</feature>
<name>A0A0U9H1N4_9BACI</name>
<organism evidence="2 3">
    <name type="scientific">Oceanobacillus picturae</name>
    <dbReference type="NCBI Taxonomy" id="171693"/>
    <lineage>
        <taxon>Bacteria</taxon>
        <taxon>Bacillati</taxon>
        <taxon>Bacillota</taxon>
        <taxon>Bacilli</taxon>
        <taxon>Bacillales</taxon>
        <taxon>Bacillaceae</taxon>
        <taxon>Oceanobacillus</taxon>
    </lineage>
</organism>
<feature type="transmembrane region" description="Helical" evidence="1">
    <location>
        <begin position="224"/>
        <end position="245"/>
    </location>
</feature>
<feature type="transmembrane region" description="Helical" evidence="1">
    <location>
        <begin position="252"/>
        <end position="273"/>
    </location>
</feature>
<feature type="transmembrane region" description="Helical" evidence="1">
    <location>
        <begin position="183"/>
        <end position="204"/>
    </location>
</feature>
<comment type="caution">
    <text evidence="2">The sequence shown here is derived from an EMBL/GenBank/DDBJ whole genome shotgun (WGS) entry which is preliminary data.</text>
</comment>
<feature type="transmembrane region" description="Helical" evidence="1">
    <location>
        <begin position="119"/>
        <end position="139"/>
    </location>
</feature>
<gene>
    <name evidence="2" type="ORF">OPHB3_0119</name>
</gene>
<evidence type="ECO:0000256" key="1">
    <source>
        <dbReference type="SAM" id="Phobius"/>
    </source>
</evidence>
<sequence>MEMVERYIFAVTQKLPQSQRKDIAIELRGLIEDMLEDRSGKNHYTESDIEEVLLELGRPKELADKYRSTKKYLIGPELFDSYLYILKVILAVVGISIGVGFAIQVVINPVNILDHFVDMIVSAVTALPMAFGWTTFGFAMGELMGNVKKEDLQWEKEEWKPTNLPPIPVEHSRVKRGEAVTSIIFYAFFIVLFSFSSDYLGVWVFHDEFNGVVPFLNEQNYGTYLVFIILTLGIGILNECLKLAFGKWSYKLVLYTTVSNTLSMAIILFMVTATDFWNPTFMSELVEANVLIAGSEGYDTFNWIWSRVTFWTIVILIISIVWNGVDGFLKAKKNK</sequence>
<reference evidence="2 3" key="2">
    <citation type="journal article" date="2016" name="Genome Announc.">
        <title>Draft Genome Sequence of Oceanobacillus picturae Heshi-B3, Isolated from Fermented Rice Bran in a Traditional Japanese Seafood Dish.</title>
        <authorList>
            <person name="Akuzawa S."/>
            <person name="Nagaoka J."/>
            <person name="Kanekatsu M."/>
            <person name="Kanesaki Y."/>
            <person name="Suzuki T."/>
        </authorList>
    </citation>
    <scope>NUCLEOTIDE SEQUENCE [LARGE SCALE GENOMIC DNA]</scope>
    <source>
        <strain evidence="2 3">Heshi-B3</strain>
    </source>
</reference>
<proteinExistence type="predicted"/>
<keyword evidence="1" id="KW-1133">Transmembrane helix</keyword>
<evidence type="ECO:0000313" key="3">
    <source>
        <dbReference type="Proteomes" id="UP000052946"/>
    </source>
</evidence>